<comment type="subcellular location">
    <subcellularLocation>
        <location evidence="1">Cytoplasm</location>
    </subcellularLocation>
</comment>
<dbReference type="PANTHER" id="PTHR48111">
    <property type="entry name" value="REGULATOR OF RPOS"/>
    <property type="match status" value="1"/>
</dbReference>
<evidence type="ECO:0000256" key="2">
    <source>
        <dbReference type="ARBA" id="ARBA00022553"/>
    </source>
</evidence>
<evidence type="ECO:0000256" key="7">
    <source>
        <dbReference type="PROSITE-ProRule" id="PRU00169"/>
    </source>
</evidence>
<keyword evidence="12" id="KW-1185">Reference proteome</keyword>
<dbReference type="CDD" id="cd17624">
    <property type="entry name" value="REC_OmpR_PmrA-like"/>
    <property type="match status" value="1"/>
</dbReference>
<dbReference type="GO" id="GO:0000156">
    <property type="term" value="F:phosphorelay response regulator activity"/>
    <property type="evidence" value="ECO:0007669"/>
    <property type="project" value="TreeGrafter"/>
</dbReference>
<dbReference type="InterPro" id="IPR001867">
    <property type="entry name" value="OmpR/PhoB-type_DNA-bd"/>
</dbReference>
<evidence type="ECO:0000256" key="6">
    <source>
        <dbReference type="ARBA" id="ARBA00023163"/>
    </source>
</evidence>
<dbReference type="SUPFAM" id="SSF46894">
    <property type="entry name" value="C-terminal effector domain of the bipartite response regulators"/>
    <property type="match status" value="1"/>
</dbReference>
<proteinExistence type="predicted"/>
<feature type="DNA-binding region" description="OmpR/PhoB-type" evidence="8">
    <location>
        <begin position="124"/>
        <end position="222"/>
    </location>
</feature>
<dbReference type="Gene3D" id="3.40.50.2300">
    <property type="match status" value="1"/>
</dbReference>
<dbReference type="RefSeq" id="WP_147782230.1">
    <property type="nucleotide sequence ID" value="NZ_VRMG01000004.1"/>
</dbReference>
<organism evidence="11 12">
    <name type="scientific">Lacisediminihabitans profunda</name>
    <dbReference type="NCBI Taxonomy" id="2594790"/>
    <lineage>
        <taxon>Bacteria</taxon>
        <taxon>Bacillati</taxon>
        <taxon>Actinomycetota</taxon>
        <taxon>Actinomycetes</taxon>
        <taxon>Micrococcales</taxon>
        <taxon>Microbacteriaceae</taxon>
        <taxon>Lacisediminihabitans</taxon>
    </lineage>
</organism>
<dbReference type="InterPro" id="IPR001789">
    <property type="entry name" value="Sig_transdc_resp-reg_receiver"/>
</dbReference>
<name>A0A5C8UUI8_9MICO</name>
<accession>A0A5C8UUI8</accession>
<dbReference type="SUPFAM" id="SSF52172">
    <property type="entry name" value="CheY-like"/>
    <property type="match status" value="1"/>
</dbReference>
<dbReference type="InterPro" id="IPR016032">
    <property type="entry name" value="Sig_transdc_resp-reg_C-effctor"/>
</dbReference>
<dbReference type="Pfam" id="PF00486">
    <property type="entry name" value="Trans_reg_C"/>
    <property type="match status" value="1"/>
</dbReference>
<evidence type="ECO:0000256" key="4">
    <source>
        <dbReference type="ARBA" id="ARBA00023015"/>
    </source>
</evidence>
<dbReference type="GO" id="GO:0006355">
    <property type="term" value="P:regulation of DNA-templated transcription"/>
    <property type="evidence" value="ECO:0007669"/>
    <property type="project" value="InterPro"/>
</dbReference>
<evidence type="ECO:0000313" key="12">
    <source>
        <dbReference type="Proteomes" id="UP000321379"/>
    </source>
</evidence>
<dbReference type="InterPro" id="IPR039420">
    <property type="entry name" value="WalR-like"/>
</dbReference>
<dbReference type="Gene3D" id="6.10.250.690">
    <property type="match status" value="1"/>
</dbReference>
<dbReference type="EMBL" id="VRMG01000004">
    <property type="protein sequence ID" value="TXN31981.1"/>
    <property type="molecule type" value="Genomic_DNA"/>
</dbReference>
<gene>
    <name evidence="11" type="ORF">FVP33_03400</name>
</gene>
<dbReference type="GO" id="GO:0000976">
    <property type="term" value="F:transcription cis-regulatory region binding"/>
    <property type="evidence" value="ECO:0007669"/>
    <property type="project" value="TreeGrafter"/>
</dbReference>
<dbReference type="SMART" id="SM00862">
    <property type="entry name" value="Trans_reg_C"/>
    <property type="match status" value="1"/>
</dbReference>
<dbReference type="InterPro" id="IPR011006">
    <property type="entry name" value="CheY-like_superfamily"/>
</dbReference>
<keyword evidence="4" id="KW-0805">Transcription regulation</keyword>
<evidence type="ECO:0000313" key="11">
    <source>
        <dbReference type="EMBL" id="TXN31981.1"/>
    </source>
</evidence>
<feature type="domain" description="Response regulatory" evidence="9">
    <location>
        <begin position="2"/>
        <end position="116"/>
    </location>
</feature>
<comment type="caution">
    <text evidence="11">The sequence shown here is derived from an EMBL/GenBank/DDBJ whole genome shotgun (WGS) entry which is preliminary data.</text>
</comment>
<feature type="modified residue" description="4-aspartylphosphate" evidence="7">
    <location>
        <position position="51"/>
    </location>
</feature>
<keyword evidence="6" id="KW-0804">Transcription</keyword>
<protein>
    <submittedName>
        <fullName evidence="11">Response regulator transcription factor</fullName>
    </submittedName>
</protein>
<dbReference type="Pfam" id="PF00072">
    <property type="entry name" value="Response_reg"/>
    <property type="match status" value="1"/>
</dbReference>
<dbReference type="Proteomes" id="UP000321379">
    <property type="component" value="Unassembled WGS sequence"/>
</dbReference>
<dbReference type="CDD" id="cd00383">
    <property type="entry name" value="trans_reg_C"/>
    <property type="match status" value="1"/>
</dbReference>
<dbReference type="AlphaFoldDB" id="A0A5C8UUI8"/>
<dbReference type="PANTHER" id="PTHR48111:SF22">
    <property type="entry name" value="REGULATOR OF RPOS"/>
    <property type="match status" value="1"/>
</dbReference>
<dbReference type="Gene3D" id="1.10.10.10">
    <property type="entry name" value="Winged helix-like DNA-binding domain superfamily/Winged helix DNA-binding domain"/>
    <property type="match status" value="1"/>
</dbReference>
<feature type="domain" description="OmpR/PhoB-type" evidence="10">
    <location>
        <begin position="124"/>
        <end position="222"/>
    </location>
</feature>
<evidence type="ECO:0000256" key="3">
    <source>
        <dbReference type="ARBA" id="ARBA00023012"/>
    </source>
</evidence>
<keyword evidence="5 8" id="KW-0238">DNA-binding</keyword>
<evidence type="ECO:0000256" key="5">
    <source>
        <dbReference type="ARBA" id="ARBA00023125"/>
    </source>
</evidence>
<reference evidence="11 12" key="1">
    <citation type="submission" date="2019-08" db="EMBL/GenBank/DDBJ databases">
        <title>Bacterial whole genome sequence for Glaciihabitans sp. CHu50b-6-2.</title>
        <authorList>
            <person name="Jin L."/>
        </authorList>
    </citation>
    <scope>NUCLEOTIDE SEQUENCE [LARGE SCALE GENOMIC DNA]</scope>
    <source>
        <strain evidence="11 12">CHu50b-6-2</strain>
    </source>
</reference>
<evidence type="ECO:0000259" key="9">
    <source>
        <dbReference type="PROSITE" id="PS50110"/>
    </source>
</evidence>
<evidence type="ECO:0000259" key="10">
    <source>
        <dbReference type="PROSITE" id="PS51755"/>
    </source>
</evidence>
<dbReference type="GO" id="GO:0005829">
    <property type="term" value="C:cytosol"/>
    <property type="evidence" value="ECO:0007669"/>
    <property type="project" value="TreeGrafter"/>
</dbReference>
<evidence type="ECO:0000256" key="1">
    <source>
        <dbReference type="ARBA" id="ARBA00004496"/>
    </source>
</evidence>
<dbReference type="PROSITE" id="PS51755">
    <property type="entry name" value="OMPR_PHOB"/>
    <property type="match status" value="1"/>
</dbReference>
<keyword evidence="2 7" id="KW-0597">Phosphoprotein</keyword>
<dbReference type="InterPro" id="IPR036388">
    <property type="entry name" value="WH-like_DNA-bd_sf"/>
</dbReference>
<sequence length="224" mass="24467">MKILIVEDDPEMGRLIDRGLTAEGYETVVVDNGIDALIAVAHDDFALAAIDVMLPQMSGFEICRRIRETGSSLPILLLTARDAVEDRVYGLDSGADDYLTKPFAFIELSARIRALLRRDAATEKLSITVGNLTIDSLALTVTADGRPLSLSPKEFTLLRLLAGNAGSTVTRPTILQEVWGSADNIDPNIVDQYVSYLRRKLDAERTGVRITTTRGTGYALEVVE</sequence>
<keyword evidence="3" id="KW-0902">Two-component regulatory system</keyword>
<dbReference type="SMART" id="SM00448">
    <property type="entry name" value="REC"/>
    <property type="match status" value="1"/>
</dbReference>
<dbReference type="PROSITE" id="PS50110">
    <property type="entry name" value="RESPONSE_REGULATORY"/>
    <property type="match status" value="1"/>
</dbReference>
<evidence type="ECO:0000256" key="8">
    <source>
        <dbReference type="PROSITE-ProRule" id="PRU01091"/>
    </source>
</evidence>
<dbReference type="GO" id="GO:0032993">
    <property type="term" value="C:protein-DNA complex"/>
    <property type="evidence" value="ECO:0007669"/>
    <property type="project" value="TreeGrafter"/>
</dbReference>